<protein>
    <recommendedName>
        <fullName evidence="5">5-formyltetrahydrofolate cyclo-ligase</fullName>
        <ecNumber evidence="5">6.3.3.2</ecNumber>
    </recommendedName>
</protein>
<dbReference type="GO" id="GO:0046872">
    <property type="term" value="F:metal ion binding"/>
    <property type="evidence" value="ECO:0007669"/>
    <property type="project" value="UniProtKB-KW"/>
</dbReference>
<dbReference type="InterPro" id="IPR002698">
    <property type="entry name" value="FTHF_cligase"/>
</dbReference>
<evidence type="ECO:0000313" key="7">
    <source>
        <dbReference type="Proteomes" id="UP000481043"/>
    </source>
</evidence>
<keyword evidence="6" id="KW-0436">Ligase</keyword>
<evidence type="ECO:0000256" key="5">
    <source>
        <dbReference type="RuleBase" id="RU361279"/>
    </source>
</evidence>
<evidence type="ECO:0000256" key="3">
    <source>
        <dbReference type="ARBA" id="ARBA00022840"/>
    </source>
</evidence>
<dbReference type="GO" id="GO:0035999">
    <property type="term" value="P:tetrahydrofolate interconversion"/>
    <property type="evidence" value="ECO:0007669"/>
    <property type="project" value="TreeGrafter"/>
</dbReference>
<keyword evidence="5" id="KW-0479">Metal-binding</keyword>
<dbReference type="NCBIfam" id="TIGR02727">
    <property type="entry name" value="MTHFS_bact"/>
    <property type="match status" value="1"/>
</dbReference>
<dbReference type="InterPro" id="IPR024185">
    <property type="entry name" value="FTHF_cligase-like_sf"/>
</dbReference>
<organism evidence="6 7">
    <name type="scientific">Bacillus mesophilus</name>
    <dbReference type="NCBI Taxonomy" id="1808955"/>
    <lineage>
        <taxon>Bacteria</taxon>
        <taxon>Bacillati</taxon>
        <taxon>Bacillota</taxon>
        <taxon>Bacilli</taxon>
        <taxon>Bacillales</taxon>
        <taxon>Bacillaceae</taxon>
        <taxon>Bacillus</taxon>
    </lineage>
</organism>
<reference evidence="6 7" key="1">
    <citation type="submission" date="2020-02" db="EMBL/GenBank/DDBJ databases">
        <title>Bacillus aquiflavi sp. nov., isolated from yellow water of strong flavor Chinese baijiu in Yibin region of China.</title>
        <authorList>
            <person name="Xie J."/>
        </authorList>
    </citation>
    <scope>NUCLEOTIDE SEQUENCE [LARGE SCALE GENOMIC DNA]</scope>
    <source>
        <strain evidence="6 7">SA4</strain>
    </source>
</reference>
<evidence type="ECO:0000256" key="1">
    <source>
        <dbReference type="ARBA" id="ARBA00010638"/>
    </source>
</evidence>
<accession>A0A6M0Q5I0</accession>
<dbReference type="EC" id="6.3.3.2" evidence="5"/>
<dbReference type="EMBL" id="JAAIWM010000002">
    <property type="protein sequence ID" value="NEY71611.1"/>
    <property type="molecule type" value="Genomic_DNA"/>
</dbReference>
<comment type="caution">
    <text evidence="6">The sequence shown here is derived from an EMBL/GenBank/DDBJ whole genome shotgun (WGS) entry which is preliminary data.</text>
</comment>
<dbReference type="GO" id="GO:0005524">
    <property type="term" value="F:ATP binding"/>
    <property type="evidence" value="ECO:0007669"/>
    <property type="project" value="UniProtKB-KW"/>
</dbReference>
<sequence length="190" mass="22270">MTKTKKELRLQVKERLESLSTYEFQQNCEKVAYQLYNTNVWMKSKTIGITISRGREIETRQIIERAWKEGKKVAVPKCYSEQHKMEFYFITSFEQLEVVFFGLQEPVLALTEHAPANDLELLIVPGICYTEKGYRIGYGGGYYDRYLEHYQQDTVSLLLECQLVPEIPVYSYDLPIQKLISEERIISCAK</sequence>
<dbReference type="Gene3D" id="3.40.50.10420">
    <property type="entry name" value="NagB/RpiA/CoA transferase-like"/>
    <property type="match status" value="1"/>
</dbReference>
<evidence type="ECO:0000256" key="4">
    <source>
        <dbReference type="PIRSR" id="PIRSR006806-1"/>
    </source>
</evidence>
<dbReference type="AlphaFoldDB" id="A0A6M0Q5I0"/>
<dbReference type="PANTHER" id="PTHR23407:SF1">
    <property type="entry name" value="5-FORMYLTETRAHYDROFOLATE CYCLO-LIGASE"/>
    <property type="match status" value="1"/>
</dbReference>
<dbReference type="SUPFAM" id="SSF100950">
    <property type="entry name" value="NagB/RpiA/CoA transferase-like"/>
    <property type="match status" value="1"/>
</dbReference>
<name>A0A6M0Q5I0_9BACI</name>
<keyword evidence="2 4" id="KW-0547">Nucleotide-binding</keyword>
<dbReference type="GO" id="GO:0009396">
    <property type="term" value="P:folic acid-containing compound biosynthetic process"/>
    <property type="evidence" value="ECO:0007669"/>
    <property type="project" value="TreeGrafter"/>
</dbReference>
<proteinExistence type="inferred from homology"/>
<dbReference type="PIRSF" id="PIRSF006806">
    <property type="entry name" value="FTHF_cligase"/>
    <property type="match status" value="1"/>
</dbReference>
<keyword evidence="7" id="KW-1185">Reference proteome</keyword>
<dbReference type="GO" id="GO:0030272">
    <property type="term" value="F:5-formyltetrahydrofolate cyclo-ligase activity"/>
    <property type="evidence" value="ECO:0007669"/>
    <property type="project" value="UniProtKB-EC"/>
</dbReference>
<keyword evidence="3 4" id="KW-0067">ATP-binding</keyword>
<dbReference type="PANTHER" id="PTHR23407">
    <property type="entry name" value="ATPASE INHIBITOR/5-FORMYLTETRAHYDROFOLATE CYCLO-LIGASE"/>
    <property type="match status" value="1"/>
</dbReference>
<comment type="cofactor">
    <cofactor evidence="5">
        <name>Mg(2+)</name>
        <dbReference type="ChEBI" id="CHEBI:18420"/>
    </cofactor>
</comment>
<dbReference type="Proteomes" id="UP000481043">
    <property type="component" value="Unassembled WGS sequence"/>
</dbReference>
<feature type="binding site" evidence="4">
    <location>
        <begin position="135"/>
        <end position="143"/>
    </location>
    <ligand>
        <name>ATP</name>
        <dbReference type="ChEBI" id="CHEBI:30616"/>
    </ligand>
</feature>
<evidence type="ECO:0000256" key="2">
    <source>
        <dbReference type="ARBA" id="ARBA00022741"/>
    </source>
</evidence>
<gene>
    <name evidence="6" type="ORF">G4D63_07615</name>
</gene>
<dbReference type="Pfam" id="PF01812">
    <property type="entry name" value="5-FTHF_cyc-lig"/>
    <property type="match status" value="1"/>
</dbReference>
<comment type="catalytic activity">
    <reaction evidence="5">
        <text>(6S)-5-formyl-5,6,7,8-tetrahydrofolate + ATP = (6R)-5,10-methenyltetrahydrofolate + ADP + phosphate</text>
        <dbReference type="Rhea" id="RHEA:10488"/>
        <dbReference type="ChEBI" id="CHEBI:30616"/>
        <dbReference type="ChEBI" id="CHEBI:43474"/>
        <dbReference type="ChEBI" id="CHEBI:57455"/>
        <dbReference type="ChEBI" id="CHEBI:57457"/>
        <dbReference type="ChEBI" id="CHEBI:456216"/>
        <dbReference type="EC" id="6.3.3.2"/>
    </reaction>
</comment>
<dbReference type="InterPro" id="IPR037171">
    <property type="entry name" value="NagB/RpiA_transferase-like"/>
</dbReference>
<keyword evidence="5" id="KW-0460">Magnesium</keyword>
<feature type="binding site" evidence="4">
    <location>
        <position position="51"/>
    </location>
    <ligand>
        <name>substrate</name>
    </ligand>
</feature>
<evidence type="ECO:0000313" key="6">
    <source>
        <dbReference type="EMBL" id="NEY71611.1"/>
    </source>
</evidence>
<dbReference type="RefSeq" id="WP_163179052.1">
    <property type="nucleotide sequence ID" value="NZ_JAAIWM010000002.1"/>
</dbReference>
<feature type="binding site" evidence="4">
    <location>
        <begin position="5"/>
        <end position="9"/>
    </location>
    <ligand>
        <name>ATP</name>
        <dbReference type="ChEBI" id="CHEBI:30616"/>
    </ligand>
</feature>
<feature type="binding site" evidence="4">
    <location>
        <position position="56"/>
    </location>
    <ligand>
        <name>substrate</name>
    </ligand>
</feature>
<comment type="similarity">
    <text evidence="1 5">Belongs to the 5-formyltetrahydrofolate cyclo-ligase family.</text>
</comment>